<organism evidence="8 9">
    <name type="scientific">Amazona guildingii</name>
    <dbReference type="NCBI Taxonomy" id="175529"/>
    <lineage>
        <taxon>Eukaryota</taxon>
        <taxon>Metazoa</taxon>
        <taxon>Chordata</taxon>
        <taxon>Craniata</taxon>
        <taxon>Vertebrata</taxon>
        <taxon>Euteleostomi</taxon>
        <taxon>Archelosauria</taxon>
        <taxon>Archosauria</taxon>
        <taxon>Dinosauria</taxon>
        <taxon>Saurischia</taxon>
        <taxon>Theropoda</taxon>
        <taxon>Coelurosauria</taxon>
        <taxon>Aves</taxon>
        <taxon>Neognathae</taxon>
        <taxon>Neoaves</taxon>
        <taxon>Telluraves</taxon>
        <taxon>Australaves</taxon>
        <taxon>Psittaciformes</taxon>
        <taxon>Psittacidae</taxon>
        <taxon>Amazona</taxon>
    </lineage>
</organism>
<keyword evidence="6" id="KW-0106">Calcium</keyword>
<dbReference type="Proteomes" id="UP000531168">
    <property type="component" value="Unassembled WGS sequence"/>
</dbReference>
<dbReference type="GO" id="GO:0005886">
    <property type="term" value="C:plasma membrane"/>
    <property type="evidence" value="ECO:0007669"/>
    <property type="project" value="TreeGrafter"/>
</dbReference>
<dbReference type="EMBL" id="VXAR01007856">
    <property type="protein sequence ID" value="NXK78302.1"/>
    <property type="molecule type" value="Genomic_DNA"/>
</dbReference>
<evidence type="ECO:0000256" key="2">
    <source>
        <dbReference type="ARBA" id="ARBA00022692"/>
    </source>
</evidence>
<keyword evidence="3" id="KW-1133">Transmembrane helix</keyword>
<keyword evidence="2" id="KW-0812">Transmembrane</keyword>
<accession>A0A7L0MC09</accession>
<comment type="subcellular location">
    <subcellularLocation>
        <location evidence="1">Membrane</location>
        <topology evidence="1">Single-pass membrane protein</topology>
    </subcellularLocation>
</comment>
<feature type="domain" description="Cadherin" evidence="7">
    <location>
        <begin position="5"/>
        <end position="61"/>
    </location>
</feature>
<dbReference type="PANTHER" id="PTHR24028:SF73">
    <property type="entry name" value="PROTOCADHERIN GAMMA-B3-RELATED"/>
    <property type="match status" value="1"/>
</dbReference>
<gene>
    <name evidence="8" type="primary">Pcdhga4_2</name>
    <name evidence="8" type="ORF">AMAGUI_R15447</name>
</gene>
<comment type="caution">
    <text evidence="8">The sequence shown here is derived from an EMBL/GenBank/DDBJ whole genome shotgun (WGS) entry which is preliminary data.</text>
</comment>
<evidence type="ECO:0000256" key="5">
    <source>
        <dbReference type="ARBA" id="ARBA00023180"/>
    </source>
</evidence>
<dbReference type="InterPro" id="IPR002126">
    <property type="entry name" value="Cadherin-like_dom"/>
</dbReference>
<sequence length="61" mass="6160">APVFEEAAYSAYVEESDGAGALVLHVSARDADVGSNGHVRYSMEGGSAGAAPYVSVEARTG</sequence>
<evidence type="ECO:0000259" key="7">
    <source>
        <dbReference type="PROSITE" id="PS50268"/>
    </source>
</evidence>
<reference evidence="8 9" key="1">
    <citation type="submission" date="2019-09" db="EMBL/GenBank/DDBJ databases">
        <title>Bird 10,000 Genomes (B10K) Project - Family phase.</title>
        <authorList>
            <person name="Zhang G."/>
        </authorList>
    </citation>
    <scope>NUCLEOTIDE SEQUENCE [LARGE SCALE GENOMIC DNA]</scope>
    <source>
        <strain evidence="8">B10K-DU-001-46</strain>
        <tissue evidence="8">Muscle</tissue>
    </source>
</reference>
<dbReference type="GO" id="GO:0007156">
    <property type="term" value="P:homophilic cell adhesion via plasma membrane adhesion molecules"/>
    <property type="evidence" value="ECO:0007669"/>
    <property type="project" value="InterPro"/>
</dbReference>
<dbReference type="PROSITE" id="PS50268">
    <property type="entry name" value="CADHERIN_2"/>
    <property type="match status" value="1"/>
</dbReference>
<dbReference type="InterPro" id="IPR015919">
    <property type="entry name" value="Cadherin-like_sf"/>
</dbReference>
<evidence type="ECO:0000256" key="3">
    <source>
        <dbReference type="ARBA" id="ARBA00022989"/>
    </source>
</evidence>
<dbReference type="Gene3D" id="2.60.40.60">
    <property type="entry name" value="Cadherins"/>
    <property type="match status" value="1"/>
</dbReference>
<evidence type="ECO:0000256" key="4">
    <source>
        <dbReference type="ARBA" id="ARBA00023136"/>
    </source>
</evidence>
<dbReference type="CDD" id="cd11304">
    <property type="entry name" value="Cadherin_repeat"/>
    <property type="match status" value="1"/>
</dbReference>
<keyword evidence="9" id="KW-1185">Reference proteome</keyword>
<proteinExistence type="predicted"/>
<feature type="non-terminal residue" evidence="8">
    <location>
        <position position="61"/>
    </location>
</feature>
<keyword evidence="4" id="KW-0472">Membrane</keyword>
<dbReference type="PANTHER" id="PTHR24028">
    <property type="entry name" value="CADHERIN-87A"/>
    <property type="match status" value="1"/>
</dbReference>
<evidence type="ECO:0000256" key="6">
    <source>
        <dbReference type="PROSITE-ProRule" id="PRU00043"/>
    </source>
</evidence>
<dbReference type="AlphaFoldDB" id="A0A7L0MC09"/>
<protein>
    <submittedName>
        <fullName evidence="8">PCDG4 protein</fullName>
    </submittedName>
</protein>
<evidence type="ECO:0000256" key="1">
    <source>
        <dbReference type="ARBA" id="ARBA00004167"/>
    </source>
</evidence>
<evidence type="ECO:0000313" key="8">
    <source>
        <dbReference type="EMBL" id="NXK78302.1"/>
    </source>
</evidence>
<dbReference type="SUPFAM" id="SSF49313">
    <property type="entry name" value="Cadherin-like"/>
    <property type="match status" value="1"/>
</dbReference>
<keyword evidence="5" id="KW-0325">Glycoprotein</keyword>
<dbReference type="InterPro" id="IPR050174">
    <property type="entry name" value="Protocadherin/Cadherin-CA"/>
</dbReference>
<name>A0A7L0MC09_9PSIT</name>
<dbReference type="GO" id="GO:0005509">
    <property type="term" value="F:calcium ion binding"/>
    <property type="evidence" value="ECO:0007669"/>
    <property type="project" value="UniProtKB-UniRule"/>
</dbReference>
<feature type="non-terminal residue" evidence="8">
    <location>
        <position position="1"/>
    </location>
</feature>
<evidence type="ECO:0000313" key="9">
    <source>
        <dbReference type="Proteomes" id="UP000531168"/>
    </source>
</evidence>